<evidence type="ECO:0000313" key="4">
    <source>
        <dbReference type="Proteomes" id="UP000588647"/>
    </source>
</evidence>
<dbReference type="AlphaFoldDB" id="A0A7W6MMS5"/>
<accession>A0A7W6MMS5</accession>
<evidence type="ECO:0000313" key="3">
    <source>
        <dbReference type="EMBL" id="MBB4001160.1"/>
    </source>
</evidence>
<evidence type="ECO:0000259" key="2">
    <source>
        <dbReference type="PROSITE" id="PS50110"/>
    </source>
</evidence>
<dbReference type="EMBL" id="JACIEM010000001">
    <property type="protein sequence ID" value="MBB4001160.1"/>
    <property type="molecule type" value="Genomic_DNA"/>
</dbReference>
<dbReference type="InterPro" id="IPR001789">
    <property type="entry name" value="Sig_transdc_resp-reg_receiver"/>
</dbReference>
<dbReference type="GO" id="GO:0000160">
    <property type="term" value="P:phosphorelay signal transduction system"/>
    <property type="evidence" value="ECO:0007669"/>
    <property type="project" value="InterPro"/>
</dbReference>
<evidence type="ECO:0000256" key="1">
    <source>
        <dbReference type="PROSITE-ProRule" id="PRU00169"/>
    </source>
</evidence>
<organism evidence="3 4">
    <name type="scientific">Aurantimonas endophytica</name>
    <dbReference type="NCBI Taxonomy" id="1522175"/>
    <lineage>
        <taxon>Bacteria</taxon>
        <taxon>Pseudomonadati</taxon>
        <taxon>Pseudomonadota</taxon>
        <taxon>Alphaproteobacteria</taxon>
        <taxon>Hyphomicrobiales</taxon>
        <taxon>Aurantimonadaceae</taxon>
        <taxon>Aurantimonas</taxon>
    </lineage>
</organism>
<protein>
    <submittedName>
        <fullName evidence="3">DNA-binding LytR/AlgR family response regulator</fullName>
    </submittedName>
</protein>
<dbReference type="RefSeq" id="WP_183205526.1">
    <property type="nucleotide sequence ID" value="NZ_JAAAMM010000001.1"/>
</dbReference>
<dbReference type="Gene3D" id="3.40.50.2300">
    <property type="match status" value="1"/>
</dbReference>
<dbReference type="SMART" id="SM00448">
    <property type="entry name" value="REC"/>
    <property type="match status" value="1"/>
</dbReference>
<sequence>MKILIVEDEPIIAIDLEDIVLSQVGAAEVLVVDSLDAALSSLAGGIDFALLDIALGSAGETSLPIAQRLLRDRVPFCFVSSSLDNLPATFNAVPKVSKPFRPEQVAELLPVAA</sequence>
<feature type="modified residue" description="4-aspartylphosphate" evidence="1">
    <location>
        <position position="52"/>
    </location>
</feature>
<gene>
    <name evidence="3" type="ORF">GGR03_000207</name>
</gene>
<reference evidence="3 4" key="1">
    <citation type="submission" date="2020-08" db="EMBL/GenBank/DDBJ databases">
        <title>Genomic Encyclopedia of Type Strains, Phase IV (KMG-IV): sequencing the most valuable type-strain genomes for metagenomic binning, comparative biology and taxonomic classification.</title>
        <authorList>
            <person name="Goeker M."/>
        </authorList>
    </citation>
    <scope>NUCLEOTIDE SEQUENCE [LARGE SCALE GENOMIC DNA]</scope>
    <source>
        <strain evidence="3 4">DSM 103570</strain>
    </source>
</reference>
<feature type="domain" description="Response regulatory" evidence="2">
    <location>
        <begin position="2"/>
        <end position="113"/>
    </location>
</feature>
<proteinExistence type="predicted"/>
<name>A0A7W6MMS5_9HYPH</name>
<keyword evidence="4" id="KW-1185">Reference proteome</keyword>
<dbReference type="PROSITE" id="PS50110">
    <property type="entry name" value="RESPONSE_REGULATORY"/>
    <property type="match status" value="1"/>
</dbReference>
<keyword evidence="1" id="KW-0597">Phosphoprotein</keyword>
<dbReference type="InterPro" id="IPR011006">
    <property type="entry name" value="CheY-like_superfamily"/>
</dbReference>
<dbReference type="GO" id="GO:0003677">
    <property type="term" value="F:DNA binding"/>
    <property type="evidence" value="ECO:0007669"/>
    <property type="project" value="UniProtKB-KW"/>
</dbReference>
<dbReference type="Proteomes" id="UP000588647">
    <property type="component" value="Unassembled WGS sequence"/>
</dbReference>
<dbReference type="SUPFAM" id="SSF52172">
    <property type="entry name" value="CheY-like"/>
    <property type="match status" value="1"/>
</dbReference>
<comment type="caution">
    <text evidence="3">The sequence shown here is derived from an EMBL/GenBank/DDBJ whole genome shotgun (WGS) entry which is preliminary data.</text>
</comment>
<keyword evidence="3" id="KW-0238">DNA-binding</keyword>